<name>A0A6C0K6R7_9ZZZZ</name>
<reference evidence="1" key="1">
    <citation type="journal article" date="2020" name="Nature">
        <title>Giant virus diversity and host interactions through global metagenomics.</title>
        <authorList>
            <person name="Schulz F."/>
            <person name="Roux S."/>
            <person name="Paez-Espino D."/>
            <person name="Jungbluth S."/>
            <person name="Walsh D.A."/>
            <person name="Denef V.J."/>
            <person name="McMahon K.D."/>
            <person name="Konstantinidis K.T."/>
            <person name="Eloe-Fadrosh E.A."/>
            <person name="Kyrpides N.C."/>
            <person name="Woyke T."/>
        </authorList>
    </citation>
    <scope>NUCLEOTIDE SEQUENCE</scope>
    <source>
        <strain evidence="1">GVMAG-S-1101169-75</strain>
    </source>
</reference>
<protein>
    <submittedName>
        <fullName evidence="1">Uncharacterized protein</fullName>
    </submittedName>
</protein>
<proteinExistence type="predicted"/>
<dbReference type="AlphaFoldDB" id="A0A6C0K6R7"/>
<organism evidence="1">
    <name type="scientific">viral metagenome</name>
    <dbReference type="NCBI Taxonomy" id="1070528"/>
    <lineage>
        <taxon>unclassified sequences</taxon>
        <taxon>metagenomes</taxon>
        <taxon>organismal metagenomes</taxon>
    </lineage>
</organism>
<dbReference type="EMBL" id="MN740790">
    <property type="protein sequence ID" value="QHU11794.1"/>
    <property type="molecule type" value="Genomic_DNA"/>
</dbReference>
<sequence length="259" mass="29431">MHHHDNVTSSKPLQQYAQFIDFGKAINPNIKNPMNPANPLTYCMFPTLNSQFFHGSTSGGMLYSNQNASCMSFMAGRCSKEWDGYCQAFMDLNPDTYWPNMAVVDSDAYNNGKGYWNVKPTVGQDLLRNSVYLKFIAVPGQKASVTPFDSNVANSPMITIYNNQVNVYSFVQNLDNPKQIDEDIHVQMMLQNPMICMDVLGRIYLAYHRNENDLPAKIKGTKLEEYFLKNKGVFVDYVAQAVRRVPSFGIQNTLWGWDS</sequence>
<evidence type="ECO:0000313" key="1">
    <source>
        <dbReference type="EMBL" id="QHU11794.1"/>
    </source>
</evidence>
<accession>A0A6C0K6R7</accession>